<reference evidence="2" key="1">
    <citation type="submission" date="2016-08" db="EMBL/GenBank/DDBJ databases">
        <title>Discovery of first anaerobic lithoheterotrophic haloarchae widely represented in hypersaline habitats.</title>
        <authorList>
            <person name="Sorokin D.Y."/>
            <person name="Kublanov I.V."/>
            <person name="Roman P."/>
            <person name="Sinninghe Damste J.S."/>
            <person name="Golyshin P.N."/>
            <person name="Rojo D."/>
            <person name="Ciordia S."/>
            <person name="Mena Md.C."/>
            <person name="Ferrer M."/>
            <person name="Smedile F."/>
            <person name="Messina E."/>
            <person name="La Cono V."/>
            <person name="Yakimov M.M."/>
        </authorList>
    </citation>
    <scope>NUCLEOTIDE SEQUENCE [LARGE SCALE GENOMIC DNA]</scope>
    <source>
        <strain evidence="2">HSR6</strain>
    </source>
</reference>
<gene>
    <name evidence="1" type="ORF">HSR6_0819</name>
</gene>
<organism evidence="1 2">
    <name type="scientific">Halodesulfurarchaeum formicicum</name>
    <dbReference type="NCBI Taxonomy" id="1873524"/>
    <lineage>
        <taxon>Archaea</taxon>
        <taxon>Methanobacteriati</taxon>
        <taxon>Methanobacteriota</taxon>
        <taxon>Stenosarchaea group</taxon>
        <taxon>Halobacteria</taxon>
        <taxon>Halobacteriales</taxon>
        <taxon>Halobacteriaceae</taxon>
        <taxon>Halodesulfurarchaeum</taxon>
    </lineage>
</organism>
<keyword evidence="2" id="KW-1185">Reference proteome</keyword>
<accession>A0A1J1AAV8</accession>
<evidence type="ECO:0000313" key="2">
    <source>
        <dbReference type="Proteomes" id="UP000186165"/>
    </source>
</evidence>
<dbReference type="EMBL" id="CP016804">
    <property type="protein sequence ID" value="APE95274.1"/>
    <property type="molecule type" value="Genomic_DNA"/>
</dbReference>
<sequence length="70" mass="7951">MDERRGASNSMQTERLDRSYRELETVLEESDLEREGELAQAVIDALDAVDEARTLLVDRSDTGSFTWATE</sequence>
<dbReference type="KEGG" id="hhsr:HSR6_0819"/>
<proteinExistence type="predicted"/>
<protein>
    <submittedName>
        <fullName evidence="1">Uncharacterized protein</fullName>
    </submittedName>
</protein>
<dbReference type="Proteomes" id="UP000186165">
    <property type="component" value="Chromosome"/>
</dbReference>
<name>A0A1J1AAV8_9EURY</name>
<dbReference type="AlphaFoldDB" id="A0A1J1AAV8"/>
<evidence type="ECO:0000313" key="1">
    <source>
        <dbReference type="EMBL" id="APE95274.1"/>
    </source>
</evidence>